<evidence type="ECO:0000313" key="2">
    <source>
        <dbReference type="Proteomes" id="UP000578112"/>
    </source>
</evidence>
<proteinExistence type="predicted"/>
<comment type="caution">
    <text evidence="1">The sequence shown here is derived from an EMBL/GenBank/DDBJ whole genome shotgun (WGS) entry which is preliminary data.</text>
</comment>
<gene>
    <name evidence="1" type="ORF">BJ971_006846</name>
</gene>
<reference evidence="1 2" key="1">
    <citation type="submission" date="2020-08" db="EMBL/GenBank/DDBJ databases">
        <title>Sequencing the genomes of 1000 actinobacteria strains.</title>
        <authorList>
            <person name="Klenk H.-P."/>
        </authorList>
    </citation>
    <scope>NUCLEOTIDE SEQUENCE [LARGE SCALE GENOMIC DNA]</scope>
    <source>
        <strain evidence="1 2">DSM 43149</strain>
    </source>
</reference>
<dbReference type="AlphaFoldDB" id="A0A7W7I4I5"/>
<name>A0A7W7I4I5_9ACTN</name>
<dbReference type="RefSeq" id="WP_184997425.1">
    <property type="nucleotide sequence ID" value="NZ_BOMK01000044.1"/>
</dbReference>
<sequence length="172" mass="19417">MHPDDVRLAEIMRRRDQLGAEPPTFNIAANDAAYGIHGAHTEGRHGPGIPLPRDPGRQTIEGRIYGDSPWRNPENWSYRWSDPSTMNRTVNDYVERNWDRIRDDLALEGAHDSSFDAGHRVGQGYYNDGMYGAGPRNSHYSETSFVKVRIRLVPGADPPELFILTAFPQGIM</sequence>
<protein>
    <recommendedName>
        <fullName evidence="3">Bacterial CdiA-CT RNAse A domain-containing protein</fullName>
    </recommendedName>
</protein>
<dbReference type="Proteomes" id="UP000578112">
    <property type="component" value="Unassembled WGS sequence"/>
</dbReference>
<dbReference type="EMBL" id="JACHNH010000001">
    <property type="protein sequence ID" value="MBB4766290.1"/>
    <property type="molecule type" value="Genomic_DNA"/>
</dbReference>
<evidence type="ECO:0008006" key="3">
    <source>
        <dbReference type="Google" id="ProtNLM"/>
    </source>
</evidence>
<accession>A0A7W7I4I5</accession>
<organism evidence="1 2">
    <name type="scientific">Actinoplanes digitatis</name>
    <dbReference type="NCBI Taxonomy" id="1868"/>
    <lineage>
        <taxon>Bacteria</taxon>
        <taxon>Bacillati</taxon>
        <taxon>Actinomycetota</taxon>
        <taxon>Actinomycetes</taxon>
        <taxon>Micromonosporales</taxon>
        <taxon>Micromonosporaceae</taxon>
        <taxon>Actinoplanes</taxon>
    </lineage>
</organism>
<evidence type="ECO:0000313" key="1">
    <source>
        <dbReference type="EMBL" id="MBB4766290.1"/>
    </source>
</evidence>
<keyword evidence="2" id="KW-1185">Reference proteome</keyword>